<name>A0AA39YIB7_9PEZI</name>
<comment type="caution">
    <text evidence="3">The sequence shown here is derived from an EMBL/GenBank/DDBJ whole genome shotgun (WGS) entry which is preliminary data.</text>
</comment>
<dbReference type="Proteomes" id="UP001174936">
    <property type="component" value="Unassembled WGS sequence"/>
</dbReference>
<sequence length="165" mass="18078">MLPLPKILLLAGLLPSAVRSDVIRPINKCVVPVLLDYIRCGNLLPSYCLPGLEVEIIEFCESHSTAGSVTPIHLARHWDPMRDCPPVDQKWLSSWRDIASVCKCLAAPPRTGVPPAQIITVSDVITAAEGNAAVNADFDSQENVGHLRRSQRGPAHRYGKRTPRD</sequence>
<feature type="region of interest" description="Disordered" evidence="1">
    <location>
        <begin position="139"/>
        <end position="165"/>
    </location>
</feature>
<dbReference type="EMBL" id="JAULSV010000002">
    <property type="protein sequence ID" value="KAK0653158.1"/>
    <property type="molecule type" value="Genomic_DNA"/>
</dbReference>
<evidence type="ECO:0000256" key="2">
    <source>
        <dbReference type="SAM" id="SignalP"/>
    </source>
</evidence>
<protein>
    <submittedName>
        <fullName evidence="3">Uncharacterized protein</fullName>
    </submittedName>
</protein>
<organism evidence="3 4">
    <name type="scientific">Cercophora newfieldiana</name>
    <dbReference type="NCBI Taxonomy" id="92897"/>
    <lineage>
        <taxon>Eukaryota</taxon>
        <taxon>Fungi</taxon>
        <taxon>Dikarya</taxon>
        <taxon>Ascomycota</taxon>
        <taxon>Pezizomycotina</taxon>
        <taxon>Sordariomycetes</taxon>
        <taxon>Sordariomycetidae</taxon>
        <taxon>Sordariales</taxon>
        <taxon>Lasiosphaeriaceae</taxon>
        <taxon>Cercophora</taxon>
    </lineage>
</organism>
<feature type="chain" id="PRO_5041199878" evidence="2">
    <location>
        <begin position="21"/>
        <end position="165"/>
    </location>
</feature>
<evidence type="ECO:0000313" key="4">
    <source>
        <dbReference type="Proteomes" id="UP001174936"/>
    </source>
</evidence>
<feature type="signal peptide" evidence="2">
    <location>
        <begin position="1"/>
        <end position="20"/>
    </location>
</feature>
<feature type="compositionally biased region" description="Basic residues" evidence="1">
    <location>
        <begin position="146"/>
        <end position="165"/>
    </location>
</feature>
<evidence type="ECO:0000313" key="3">
    <source>
        <dbReference type="EMBL" id="KAK0653158.1"/>
    </source>
</evidence>
<keyword evidence="4" id="KW-1185">Reference proteome</keyword>
<gene>
    <name evidence="3" type="ORF">B0T16DRAFT_490864</name>
</gene>
<accession>A0AA39YIB7</accession>
<proteinExistence type="predicted"/>
<reference evidence="3" key="1">
    <citation type="submission" date="2023-06" db="EMBL/GenBank/DDBJ databases">
        <title>Genome-scale phylogeny and comparative genomics of the fungal order Sordariales.</title>
        <authorList>
            <consortium name="Lawrence Berkeley National Laboratory"/>
            <person name="Hensen N."/>
            <person name="Bonometti L."/>
            <person name="Westerberg I."/>
            <person name="Brannstrom I.O."/>
            <person name="Guillou S."/>
            <person name="Cros-Aarteil S."/>
            <person name="Calhoun S."/>
            <person name="Haridas S."/>
            <person name="Kuo A."/>
            <person name="Mondo S."/>
            <person name="Pangilinan J."/>
            <person name="Riley R."/>
            <person name="Labutti K."/>
            <person name="Andreopoulos B."/>
            <person name="Lipzen A."/>
            <person name="Chen C."/>
            <person name="Yanf M."/>
            <person name="Daum C."/>
            <person name="Ng V."/>
            <person name="Clum A."/>
            <person name="Steindorff A."/>
            <person name="Ohm R."/>
            <person name="Martin F."/>
            <person name="Silar P."/>
            <person name="Natvig D."/>
            <person name="Lalanne C."/>
            <person name="Gautier V."/>
            <person name="Ament-Velasquez S.L."/>
            <person name="Kruys A."/>
            <person name="Hutchinson M.I."/>
            <person name="Powell A.J."/>
            <person name="Barry K."/>
            <person name="Miller A.N."/>
            <person name="Grigoriev I.V."/>
            <person name="Debuchy R."/>
            <person name="Gladieux P."/>
            <person name="Thoren M.H."/>
            <person name="Johannesson H."/>
        </authorList>
    </citation>
    <scope>NUCLEOTIDE SEQUENCE</scope>
    <source>
        <strain evidence="3">SMH2532-1</strain>
    </source>
</reference>
<evidence type="ECO:0000256" key="1">
    <source>
        <dbReference type="SAM" id="MobiDB-lite"/>
    </source>
</evidence>
<keyword evidence="2" id="KW-0732">Signal</keyword>
<dbReference type="AlphaFoldDB" id="A0AA39YIB7"/>